<feature type="compositionally biased region" description="Low complexity" evidence="1">
    <location>
        <begin position="33"/>
        <end position="44"/>
    </location>
</feature>
<evidence type="ECO:0000256" key="1">
    <source>
        <dbReference type="SAM" id="MobiDB-lite"/>
    </source>
</evidence>
<sequence length="163" mass="17739">MVGPKSMRLVGVINGGSIPTRRRRATGSGGQGSDSSSRSSSNQEESNDGSGGELQHEPEETEEPSLESRDARRSSPGIELTVVLPSANINSGQSGVRVLMEEQVLQETEPPIVTREDPACKAREVEKLIEIQQDLGVSFDLNQQSPVDILLKMEDRDRRDLAK</sequence>
<feature type="region of interest" description="Disordered" evidence="1">
    <location>
        <begin position="1"/>
        <end position="79"/>
    </location>
</feature>
<proteinExistence type="predicted"/>
<feature type="non-terminal residue" evidence="2">
    <location>
        <position position="163"/>
    </location>
</feature>
<dbReference type="AlphaFoldDB" id="A0A392Q686"/>
<reference evidence="2 3" key="1">
    <citation type="journal article" date="2018" name="Front. Plant Sci.">
        <title>Red Clover (Trifolium pratense) and Zigzag Clover (T. medium) - A Picture of Genomic Similarities and Differences.</title>
        <authorList>
            <person name="Dluhosova J."/>
            <person name="Istvanek J."/>
            <person name="Nedelnik J."/>
            <person name="Repkova J."/>
        </authorList>
    </citation>
    <scope>NUCLEOTIDE SEQUENCE [LARGE SCALE GENOMIC DNA]</scope>
    <source>
        <strain evidence="3">cv. 10/8</strain>
        <tissue evidence="2">Leaf</tissue>
    </source>
</reference>
<dbReference type="EMBL" id="LXQA010114635">
    <property type="protein sequence ID" value="MCI19407.1"/>
    <property type="molecule type" value="Genomic_DNA"/>
</dbReference>
<dbReference type="Proteomes" id="UP000265520">
    <property type="component" value="Unassembled WGS sequence"/>
</dbReference>
<protein>
    <submittedName>
        <fullName evidence="2">Uncharacterized protein</fullName>
    </submittedName>
</protein>
<comment type="caution">
    <text evidence="2">The sequence shown here is derived from an EMBL/GenBank/DDBJ whole genome shotgun (WGS) entry which is preliminary data.</text>
</comment>
<evidence type="ECO:0000313" key="3">
    <source>
        <dbReference type="Proteomes" id="UP000265520"/>
    </source>
</evidence>
<accession>A0A392Q686</accession>
<name>A0A392Q686_9FABA</name>
<evidence type="ECO:0000313" key="2">
    <source>
        <dbReference type="EMBL" id="MCI19407.1"/>
    </source>
</evidence>
<keyword evidence="3" id="KW-1185">Reference proteome</keyword>
<organism evidence="2 3">
    <name type="scientific">Trifolium medium</name>
    <dbReference type="NCBI Taxonomy" id="97028"/>
    <lineage>
        <taxon>Eukaryota</taxon>
        <taxon>Viridiplantae</taxon>
        <taxon>Streptophyta</taxon>
        <taxon>Embryophyta</taxon>
        <taxon>Tracheophyta</taxon>
        <taxon>Spermatophyta</taxon>
        <taxon>Magnoliopsida</taxon>
        <taxon>eudicotyledons</taxon>
        <taxon>Gunneridae</taxon>
        <taxon>Pentapetalae</taxon>
        <taxon>rosids</taxon>
        <taxon>fabids</taxon>
        <taxon>Fabales</taxon>
        <taxon>Fabaceae</taxon>
        <taxon>Papilionoideae</taxon>
        <taxon>50 kb inversion clade</taxon>
        <taxon>NPAAA clade</taxon>
        <taxon>Hologalegina</taxon>
        <taxon>IRL clade</taxon>
        <taxon>Trifolieae</taxon>
        <taxon>Trifolium</taxon>
    </lineage>
</organism>